<evidence type="ECO:0000256" key="6">
    <source>
        <dbReference type="ARBA" id="ARBA00022723"/>
    </source>
</evidence>
<evidence type="ECO:0000256" key="2">
    <source>
        <dbReference type="ARBA" id="ARBA00001946"/>
    </source>
</evidence>
<evidence type="ECO:0000259" key="12">
    <source>
        <dbReference type="Pfam" id="PF02670"/>
    </source>
</evidence>
<comment type="cofactor">
    <cofactor evidence="2">
        <name>Mg(2+)</name>
        <dbReference type="ChEBI" id="CHEBI:18420"/>
    </cofactor>
</comment>
<dbReference type="Pfam" id="PF02670">
    <property type="entry name" value="DXP_reductoisom"/>
    <property type="match status" value="1"/>
</dbReference>
<dbReference type="EC" id="1.1.1.267" evidence="5"/>
<dbReference type="Gene3D" id="3.40.50.720">
    <property type="entry name" value="NAD(P)-binding Rossmann-like Domain"/>
    <property type="match status" value="1"/>
</dbReference>
<dbReference type="PIRSF" id="PIRSF006205">
    <property type="entry name" value="Dxp_reductismrs"/>
    <property type="match status" value="1"/>
</dbReference>
<proteinExistence type="inferred from homology"/>
<dbReference type="Pfam" id="PF08436">
    <property type="entry name" value="DXP_redisom_C"/>
    <property type="match status" value="1"/>
</dbReference>
<gene>
    <name evidence="15" type="primary">dxr_25</name>
    <name evidence="15" type="ORF">SDC9_87549</name>
</gene>
<evidence type="ECO:0000256" key="9">
    <source>
        <dbReference type="ARBA" id="ARBA00023211"/>
    </source>
</evidence>
<dbReference type="NCBIfam" id="TIGR00243">
    <property type="entry name" value="Dxr"/>
    <property type="match status" value="1"/>
</dbReference>
<keyword evidence="15" id="KW-0413">Isomerase</keyword>
<keyword evidence="7" id="KW-0521">NADP</keyword>
<dbReference type="InterPro" id="IPR013644">
    <property type="entry name" value="DXP_reductoisomerase_C"/>
</dbReference>
<comment type="similarity">
    <text evidence="4">Belongs to the DXR family.</text>
</comment>
<dbReference type="PANTHER" id="PTHR30525">
    <property type="entry name" value="1-DEOXY-D-XYLULOSE 5-PHOSPHATE REDUCTOISOMERASE"/>
    <property type="match status" value="1"/>
</dbReference>
<evidence type="ECO:0000256" key="7">
    <source>
        <dbReference type="ARBA" id="ARBA00022857"/>
    </source>
</evidence>
<dbReference type="InterPro" id="IPR003821">
    <property type="entry name" value="DXP_reductoisomerase"/>
</dbReference>
<feature type="domain" description="1-deoxy-D-xylulose 5-phosphate reductoisomerase N-terminal" evidence="12">
    <location>
        <begin position="29"/>
        <end position="155"/>
    </location>
</feature>
<keyword evidence="10" id="KW-0414">Isoprene biosynthesis</keyword>
<dbReference type="InterPro" id="IPR036169">
    <property type="entry name" value="DXPR_C_sf"/>
</dbReference>
<dbReference type="SUPFAM" id="SSF69055">
    <property type="entry name" value="1-deoxy-D-xylulose-5-phosphate reductoisomerase, C-terminal domain"/>
    <property type="match status" value="1"/>
</dbReference>
<dbReference type="Gene3D" id="1.10.1740.10">
    <property type="match status" value="1"/>
</dbReference>
<dbReference type="GO" id="GO:0070402">
    <property type="term" value="F:NADPH binding"/>
    <property type="evidence" value="ECO:0007669"/>
    <property type="project" value="InterPro"/>
</dbReference>
<evidence type="ECO:0000256" key="8">
    <source>
        <dbReference type="ARBA" id="ARBA00023002"/>
    </source>
</evidence>
<reference evidence="15" key="1">
    <citation type="submission" date="2019-08" db="EMBL/GenBank/DDBJ databases">
        <authorList>
            <person name="Kucharzyk K."/>
            <person name="Murdoch R.W."/>
            <person name="Higgins S."/>
            <person name="Loffler F."/>
        </authorList>
    </citation>
    <scope>NUCLEOTIDE SEQUENCE</scope>
</reference>
<sequence>MNCKGARFFLSLHISLQLLHTMNHQKRKIAILGSTGSVGTQALDVVSQHPERFEVYALVANNQVTRLLEQVRRFNPEVVVIANEARYSGLKEALADLPVKVWAGADAVEQVVQDSEIDIVLTAMVGFAGLKPTISAIKARKTIALANKETLVIAGELITRLALENKTPVLPVDSEHSAIFQCLNGEGDNEIEKILLTASGGPFRNFSMAQLQKVTKEQALHHPNWNMGAKVTVDSSTLMNKGLEMIEARWLFGVNPSQIEIIVHPQSIIHSMVQFKDRSIMAQLSWPDMRMPIQYAFSYPERISSDVKPVNFFELSTLTFEKPDIEKFRNLSLAYKSIEKGGNMPCIMNAANEIAVELFLQEKIGFLQMSDLIEQTLTKSVFIRDPSLEDYIQTDAEARMIALEASKRV</sequence>
<dbReference type="Pfam" id="PF13288">
    <property type="entry name" value="DXPR_C"/>
    <property type="match status" value="1"/>
</dbReference>
<keyword evidence="9" id="KW-0464">Manganese</keyword>
<keyword evidence="8 15" id="KW-0560">Oxidoreductase</keyword>
<dbReference type="GO" id="GO:0016853">
    <property type="term" value="F:isomerase activity"/>
    <property type="evidence" value="ECO:0007669"/>
    <property type="project" value="UniProtKB-KW"/>
</dbReference>
<dbReference type="InterPro" id="IPR026877">
    <property type="entry name" value="DXPR_C"/>
</dbReference>
<accession>A0A644ZJ43</accession>
<feature type="domain" description="DXP reductoisomerase C-terminal" evidence="14">
    <location>
        <begin position="284"/>
        <end position="400"/>
    </location>
</feature>
<dbReference type="InterPro" id="IPR013512">
    <property type="entry name" value="DXP_reductoisomerase_N"/>
</dbReference>
<keyword evidence="6" id="KW-0479">Metal-binding</keyword>
<evidence type="ECO:0000256" key="10">
    <source>
        <dbReference type="ARBA" id="ARBA00023229"/>
    </source>
</evidence>
<feature type="domain" description="1-deoxy-D-xylulose 5-phosphate reductoisomerase C-terminal" evidence="13">
    <location>
        <begin position="169"/>
        <end position="252"/>
    </location>
</feature>
<comment type="catalytic activity">
    <reaction evidence="11">
        <text>2-C-methyl-D-erythritol 4-phosphate + NADP(+) = 1-deoxy-D-xylulose 5-phosphate + NADPH + H(+)</text>
        <dbReference type="Rhea" id="RHEA:13717"/>
        <dbReference type="ChEBI" id="CHEBI:15378"/>
        <dbReference type="ChEBI" id="CHEBI:57783"/>
        <dbReference type="ChEBI" id="CHEBI:57792"/>
        <dbReference type="ChEBI" id="CHEBI:58262"/>
        <dbReference type="ChEBI" id="CHEBI:58349"/>
        <dbReference type="EC" id="1.1.1.267"/>
    </reaction>
    <physiologicalReaction direction="right-to-left" evidence="11">
        <dbReference type="Rhea" id="RHEA:13719"/>
    </physiologicalReaction>
</comment>
<comment type="caution">
    <text evidence="15">The sequence shown here is derived from an EMBL/GenBank/DDBJ whole genome shotgun (WGS) entry which is preliminary data.</text>
</comment>
<comment type="pathway">
    <text evidence="3">Isoprenoid biosynthesis; isopentenyl diphosphate biosynthesis via DXP pathway; isopentenyl diphosphate from 1-deoxy-D-xylulose 5-phosphate: step 1/6.</text>
</comment>
<dbReference type="InterPro" id="IPR036291">
    <property type="entry name" value="NAD(P)-bd_dom_sf"/>
</dbReference>
<evidence type="ECO:0000256" key="4">
    <source>
        <dbReference type="ARBA" id="ARBA00006825"/>
    </source>
</evidence>
<evidence type="ECO:0000256" key="11">
    <source>
        <dbReference type="ARBA" id="ARBA00048543"/>
    </source>
</evidence>
<dbReference type="SUPFAM" id="SSF55347">
    <property type="entry name" value="Glyceraldehyde-3-phosphate dehydrogenase-like, C-terminal domain"/>
    <property type="match status" value="1"/>
</dbReference>
<evidence type="ECO:0000256" key="5">
    <source>
        <dbReference type="ARBA" id="ARBA00012366"/>
    </source>
</evidence>
<evidence type="ECO:0000313" key="15">
    <source>
        <dbReference type="EMBL" id="MPM40900.1"/>
    </source>
</evidence>
<evidence type="ECO:0000256" key="1">
    <source>
        <dbReference type="ARBA" id="ARBA00001936"/>
    </source>
</evidence>
<evidence type="ECO:0000259" key="14">
    <source>
        <dbReference type="Pfam" id="PF13288"/>
    </source>
</evidence>
<evidence type="ECO:0000259" key="13">
    <source>
        <dbReference type="Pfam" id="PF08436"/>
    </source>
</evidence>
<dbReference type="AlphaFoldDB" id="A0A644ZJ43"/>
<dbReference type="UniPathway" id="UPA00056">
    <property type="reaction ID" value="UER00092"/>
</dbReference>
<evidence type="ECO:0000256" key="3">
    <source>
        <dbReference type="ARBA" id="ARBA00005094"/>
    </source>
</evidence>
<dbReference type="FunFam" id="3.40.50.720:FF:000045">
    <property type="entry name" value="1-deoxy-D-xylulose 5-phosphate reductoisomerase"/>
    <property type="match status" value="1"/>
</dbReference>
<dbReference type="HAMAP" id="MF_00183">
    <property type="entry name" value="DXP_reductoisom"/>
    <property type="match status" value="1"/>
</dbReference>
<name>A0A644ZJ43_9ZZZZ</name>
<dbReference type="GO" id="GO:0051484">
    <property type="term" value="P:isopentenyl diphosphate biosynthetic process, methylerythritol 4-phosphate pathway involved in terpenoid biosynthetic process"/>
    <property type="evidence" value="ECO:0007669"/>
    <property type="project" value="TreeGrafter"/>
</dbReference>
<dbReference type="GO" id="GO:0030145">
    <property type="term" value="F:manganese ion binding"/>
    <property type="evidence" value="ECO:0007669"/>
    <property type="project" value="TreeGrafter"/>
</dbReference>
<dbReference type="EMBL" id="VSSQ01009170">
    <property type="protein sequence ID" value="MPM40900.1"/>
    <property type="molecule type" value="Genomic_DNA"/>
</dbReference>
<dbReference type="SUPFAM" id="SSF51735">
    <property type="entry name" value="NAD(P)-binding Rossmann-fold domains"/>
    <property type="match status" value="1"/>
</dbReference>
<dbReference type="NCBIfam" id="NF009114">
    <property type="entry name" value="PRK12464.1"/>
    <property type="match status" value="1"/>
</dbReference>
<comment type="cofactor">
    <cofactor evidence="1">
        <name>Mn(2+)</name>
        <dbReference type="ChEBI" id="CHEBI:29035"/>
    </cofactor>
</comment>
<dbReference type="GO" id="GO:0030604">
    <property type="term" value="F:1-deoxy-D-xylulose-5-phosphate reductoisomerase activity"/>
    <property type="evidence" value="ECO:0007669"/>
    <property type="project" value="UniProtKB-EC"/>
</dbReference>
<organism evidence="15">
    <name type="scientific">bioreactor metagenome</name>
    <dbReference type="NCBI Taxonomy" id="1076179"/>
    <lineage>
        <taxon>unclassified sequences</taxon>
        <taxon>metagenomes</taxon>
        <taxon>ecological metagenomes</taxon>
    </lineage>
</organism>
<protein>
    <recommendedName>
        <fullName evidence="5">1-deoxy-D-xylulose-5-phosphate reductoisomerase</fullName>
        <ecNumber evidence="5">1.1.1.267</ecNumber>
    </recommendedName>
</protein>
<dbReference type="PANTHER" id="PTHR30525:SF0">
    <property type="entry name" value="1-DEOXY-D-XYLULOSE 5-PHOSPHATE REDUCTOISOMERASE, CHLOROPLASTIC"/>
    <property type="match status" value="1"/>
</dbReference>